<dbReference type="SUPFAM" id="SSF56300">
    <property type="entry name" value="Metallo-dependent phosphatases"/>
    <property type="match status" value="1"/>
</dbReference>
<evidence type="ECO:0000313" key="7">
    <source>
        <dbReference type="Proteomes" id="UP000037660"/>
    </source>
</evidence>
<dbReference type="EMBL" id="BBYR01000036">
    <property type="protein sequence ID" value="GAP36526.1"/>
    <property type="molecule type" value="Genomic_DNA"/>
</dbReference>
<dbReference type="InterPro" id="IPR029052">
    <property type="entry name" value="Metallo-depent_PP-like"/>
</dbReference>
<feature type="domain" description="Calcineurin-like phosphoesterase" evidence="5">
    <location>
        <begin position="12"/>
        <end position="211"/>
    </location>
</feature>
<reference evidence="7" key="1">
    <citation type="submission" date="2015-07" db="EMBL/GenBank/DDBJ databases">
        <title>Discovery of a poly(ethylene terephthalate assimilation.</title>
        <authorList>
            <person name="Yoshida S."/>
            <person name="Hiraga K."/>
            <person name="Takehana T."/>
            <person name="Taniguchi I."/>
            <person name="Yamaji H."/>
            <person name="Maeda Y."/>
            <person name="Toyohara K."/>
            <person name="Miyamoto K."/>
            <person name="Kimura Y."/>
            <person name="Oda K."/>
        </authorList>
    </citation>
    <scope>NUCLEOTIDE SEQUENCE [LARGE SCALE GENOMIC DNA]</scope>
    <source>
        <strain evidence="7">NBRC 110686 / TISTR 2288 / 201-F6</strain>
    </source>
</reference>
<evidence type="ECO:0000256" key="3">
    <source>
        <dbReference type="ARBA" id="ARBA00023004"/>
    </source>
</evidence>
<accession>A0A0K8P1L7</accession>
<evidence type="ECO:0000256" key="4">
    <source>
        <dbReference type="ARBA" id="ARBA00025742"/>
    </source>
</evidence>
<protein>
    <submittedName>
        <fullName evidence="6">3',5'-cyclic-nucleotide phosphodiesterase</fullName>
        <ecNumber evidence="6">3.1.4.17</ecNumber>
    </submittedName>
</protein>
<keyword evidence="1" id="KW-0479">Metal-binding</keyword>
<dbReference type="RefSeq" id="WP_231638131.1">
    <property type="nucleotide sequence ID" value="NZ_BBYR01000036.1"/>
</dbReference>
<keyword evidence="3" id="KW-0408">Iron</keyword>
<dbReference type="InterPro" id="IPR026575">
    <property type="entry name" value="GpdQ/CpdA-like"/>
</dbReference>
<dbReference type="GO" id="GO:0004114">
    <property type="term" value="F:3',5'-cyclic-nucleotide phosphodiesterase activity"/>
    <property type="evidence" value="ECO:0007669"/>
    <property type="project" value="UniProtKB-EC"/>
</dbReference>
<dbReference type="EC" id="3.1.4.17" evidence="6"/>
<dbReference type="InterPro" id="IPR042281">
    <property type="entry name" value="GpdQ_beta-strand"/>
</dbReference>
<dbReference type="Proteomes" id="UP000037660">
    <property type="component" value="Unassembled WGS sequence"/>
</dbReference>
<name>A0A0K8P1L7_PISS1</name>
<dbReference type="Gene3D" id="3.30.750.180">
    <property type="entry name" value="GpdQ, beta-strand dimerisation domain"/>
    <property type="match status" value="1"/>
</dbReference>
<organism evidence="6 7">
    <name type="scientific">Piscinibacter sakaiensis</name>
    <name type="common">Ideonella sakaiensis</name>
    <dbReference type="NCBI Taxonomy" id="1547922"/>
    <lineage>
        <taxon>Bacteria</taxon>
        <taxon>Pseudomonadati</taxon>
        <taxon>Pseudomonadota</taxon>
        <taxon>Betaproteobacteria</taxon>
        <taxon>Burkholderiales</taxon>
        <taxon>Sphaerotilaceae</taxon>
        <taxon>Piscinibacter</taxon>
    </lineage>
</organism>
<comment type="similarity">
    <text evidence="4">Belongs to the cyclic nucleotide phosphodiesterase class-III family.</text>
</comment>
<dbReference type="Pfam" id="PF00149">
    <property type="entry name" value="Metallophos"/>
    <property type="match status" value="1"/>
</dbReference>
<reference evidence="6 7" key="2">
    <citation type="journal article" date="2016" name="Science">
        <title>A bacterium that degrades and assimilates poly(ethylene terephthalate).</title>
        <authorList>
            <person name="Yoshida S."/>
            <person name="Hiraga K."/>
            <person name="Takehana T."/>
            <person name="Taniguchi I."/>
            <person name="Yamaji H."/>
            <person name="Maeda Y."/>
            <person name="Toyohara K."/>
            <person name="Miyamoto K."/>
            <person name="Kimura Y."/>
            <person name="Oda K."/>
        </authorList>
    </citation>
    <scope>NUCLEOTIDE SEQUENCE [LARGE SCALE GENOMIC DNA]</scope>
    <source>
        <strain evidence="7">NBRC 110686 / TISTR 2288 / 201-F6</strain>
    </source>
</reference>
<dbReference type="InterPro" id="IPR042283">
    <property type="entry name" value="GpdQ_catalytic"/>
</dbReference>
<dbReference type="GO" id="GO:0046872">
    <property type="term" value="F:metal ion binding"/>
    <property type="evidence" value="ECO:0007669"/>
    <property type="project" value="UniProtKB-KW"/>
</dbReference>
<evidence type="ECO:0000259" key="5">
    <source>
        <dbReference type="Pfam" id="PF00149"/>
    </source>
</evidence>
<keyword evidence="7" id="KW-1185">Reference proteome</keyword>
<dbReference type="InterPro" id="IPR050884">
    <property type="entry name" value="CNP_phosphodiesterase-III"/>
</dbReference>
<comment type="caution">
    <text evidence="6">The sequence shown here is derived from an EMBL/GenBank/DDBJ whole genome shotgun (WGS) entry which is preliminary data.</text>
</comment>
<sequence length="277" mass="29341">MRAEDPPAPLLLAQLSDPHLGLSPAAFGGQLDTTEALQRAVAHVAALDPRPDAVLLTGDLAEHGRPEEYALLRRLLAPLPMPVYAVPGNHDDPAAARAGLDPAQMPVDADAPAGRCCYRVALGGLQLVALDTVVPRQPHGALDAAQLDWLARTLAACADAPVLVFMHHPPLPTGLAAMDACRLLDGAEALAARLRAHGRVEGVLCGHLHRPVQLRFAGTGLHVAPSVAHQLALDLRPAAPLRARLEPPQVSLHRWTAELGLCTHLSRVDTVEPDWPV</sequence>
<gene>
    <name evidence="6" type="ORF">ISF6_2366</name>
</gene>
<dbReference type="PANTHER" id="PTHR42988">
    <property type="entry name" value="PHOSPHOHYDROLASE"/>
    <property type="match status" value="1"/>
</dbReference>
<dbReference type="STRING" id="1547922.ISF6_2366"/>
<proteinExistence type="inferred from homology"/>
<evidence type="ECO:0000313" key="6">
    <source>
        <dbReference type="EMBL" id="GAP36526.1"/>
    </source>
</evidence>
<dbReference type="CDD" id="cd07402">
    <property type="entry name" value="MPP_GpdQ"/>
    <property type="match status" value="1"/>
</dbReference>
<evidence type="ECO:0000256" key="2">
    <source>
        <dbReference type="ARBA" id="ARBA00022801"/>
    </source>
</evidence>
<keyword evidence="2 6" id="KW-0378">Hydrolase</keyword>
<dbReference type="InterPro" id="IPR004843">
    <property type="entry name" value="Calcineurin-like_PHP"/>
</dbReference>
<dbReference type="AlphaFoldDB" id="A0A0K8P1L7"/>
<dbReference type="Gene3D" id="3.60.21.40">
    <property type="entry name" value="GpdQ, catalytic alpha/beta sandwich domain"/>
    <property type="match status" value="1"/>
</dbReference>
<dbReference type="PANTHER" id="PTHR42988:SF2">
    <property type="entry name" value="CYCLIC NUCLEOTIDE PHOSPHODIESTERASE CBUA0032-RELATED"/>
    <property type="match status" value="1"/>
</dbReference>
<evidence type="ECO:0000256" key="1">
    <source>
        <dbReference type="ARBA" id="ARBA00022723"/>
    </source>
</evidence>